<organism evidence="1 2">
    <name type="scientific">Sphaerodactylus townsendi</name>
    <dbReference type="NCBI Taxonomy" id="933632"/>
    <lineage>
        <taxon>Eukaryota</taxon>
        <taxon>Metazoa</taxon>
        <taxon>Chordata</taxon>
        <taxon>Craniata</taxon>
        <taxon>Vertebrata</taxon>
        <taxon>Euteleostomi</taxon>
        <taxon>Lepidosauria</taxon>
        <taxon>Squamata</taxon>
        <taxon>Bifurcata</taxon>
        <taxon>Gekkota</taxon>
        <taxon>Sphaerodactylidae</taxon>
        <taxon>Sphaerodactylus</taxon>
    </lineage>
</organism>
<keyword evidence="2" id="KW-1185">Reference proteome</keyword>
<name>A0ACB8F5V7_9SAUR</name>
<proteinExistence type="predicted"/>
<evidence type="ECO:0000313" key="2">
    <source>
        <dbReference type="Proteomes" id="UP000827872"/>
    </source>
</evidence>
<dbReference type="Proteomes" id="UP000827872">
    <property type="component" value="Linkage Group LG05"/>
</dbReference>
<comment type="caution">
    <text evidence="1">The sequence shown here is derived from an EMBL/GenBank/DDBJ whole genome shotgun (WGS) entry which is preliminary data.</text>
</comment>
<gene>
    <name evidence="1" type="ORF">K3G42_026024</name>
</gene>
<sequence length="109" mass="12269">MLLVELKSPQSKKMLLVINWASCFPSRMDSVACYKPGTYPQVATQGQSQQLLHTCSSTTQEVFLFQLIIWRILSLFLQLENIITQSDSFVTANGLKTVLVSLPLRLCSM</sequence>
<protein>
    <submittedName>
        <fullName evidence="1">Uncharacterized protein</fullName>
    </submittedName>
</protein>
<evidence type="ECO:0000313" key="1">
    <source>
        <dbReference type="EMBL" id="KAH8000534.1"/>
    </source>
</evidence>
<accession>A0ACB8F5V7</accession>
<dbReference type="EMBL" id="CM037618">
    <property type="protein sequence ID" value="KAH8000534.1"/>
    <property type="molecule type" value="Genomic_DNA"/>
</dbReference>
<reference evidence="1" key="1">
    <citation type="submission" date="2021-08" db="EMBL/GenBank/DDBJ databases">
        <title>The first chromosome-level gecko genome reveals the dynamic sex chromosomes of Neotropical dwarf geckos (Sphaerodactylidae: Sphaerodactylus).</title>
        <authorList>
            <person name="Pinto B.J."/>
            <person name="Keating S.E."/>
            <person name="Gamble T."/>
        </authorList>
    </citation>
    <scope>NUCLEOTIDE SEQUENCE</scope>
    <source>
        <strain evidence="1">TG3544</strain>
    </source>
</reference>